<protein>
    <submittedName>
        <fullName evidence="1">Uncharacterized protein</fullName>
    </submittedName>
</protein>
<name>A0A6J5RXG2_9CAUD</name>
<evidence type="ECO:0000313" key="1">
    <source>
        <dbReference type="EMBL" id="CAB4198987.1"/>
    </source>
</evidence>
<sequence>LYGGWDNATYDNSEVIAELPYLDGSKPATFKEAKGIDMTCQGNWTVEIGFDHTAPTARDTIAEVSQSTFALGRFPATGYGTHFGPKITNASDGYALLANFIVHYDEMHSKHEAG</sequence>
<organism evidence="1">
    <name type="scientific">uncultured Caudovirales phage</name>
    <dbReference type="NCBI Taxonomy" id="2100421"/>
    <lineage>
        <taxon>Viruses</taxon>
        <taxon>Duplodnaviria</taxon>
        <taxon>Heunggongvirae</taxon>
        <taxon>Uroviricota</taxon>
        <taxon>Caudoviricetes</taxon>
        <taxon>Peduoviridae</taxon>
        <taxon>Maltschvirus</taxon>
        <taxon>Maltschvirus maltsch</taxon>
    </lineage>
</organism>
<feature type="non-terminal residue" evidence="1">
    <location>
        <position position="1"/>
    </location>
</feature>
<accession>A0A6J5RXG2</accession>
<dbReference type="EMBL" id="LR797274">
    <property type="protein sequence ID" value="CAB4198987.1"/>
    <property type="molecule type" value="Genomic_DNA"/>
</dbReference>
<reference evidence="1" key="1">
    <citation type="submission" date="2020-05" db="EMBL/GenBank/DDBJ databases">
        <authorList>
            <person name="Chiriac C."/>
            <person name="Salcher M."/>
            <person name="Ghai R."/>
            <person name="Kavagutti S V."/>
        </authorList>
    </citation>
    <scope>NUCLEOTIDE SEQUENCE</scope>
</reference>
<gene>
    <name evidence="1" type="ORF">UFOVP1325_42</name>
</gene>
<proteinExistence type="predicted"/>